<dbReference type="AlphaFoldDB" id="A0A8D4UVH0"/>
<dbReference type="KEGG" id="dho:Dia5BBH33_16940"/>
<evidence type="ECO:0000256" key="1">
    <source>
        <dbReference type="PIRSR" id="PIRSR006661-1"/>
    </source>
</evidence>
<evidence type="ECO:0000313" key="3">
    <source>
        <dbReference type="EMBL" id="BBK25759.1"/>
    </source>
</evidence>
<dbReference type="GO" id="GO:0016783">
    <property type="term" value="F:sulfurtransferase activity"/>
    <property type="evidence" value="ECO:0007669"/>
    <property type="project" value="InterPro"/>
</dbReference>
<reference evidence="4" key="1">
    <citation type="submission" date="2019-05" db="EMBL/GenBank/DDBJ databases">
        <title>Complete genome sequencing of Dialister sp. strain 5BBH33.</title>
        <authorList>
            <person name="Sakamoto M."/>
            <person name="Murakami T."/>
            <person name="Mori H."/>
        </authorList>
    </citation>
    <scope>NUCLEOTIDE SEQUENCE [LARGE SCALE GENOMIC DNA]</scope>
    <source>
        <strain evidence="4">5BBH33</strain>
    </source>
</reference>
<dbReference type="Pfam" id="PF02540">
    <property type="entry name" value="NAD_synthase"/>
    <property type="match status" value="1"/>
</dbReference>
<dbReference type="NCBIfam" id="TIGR00268">
    <property type="entry name" value="ATP-dependent sacrificial sulfur transferase LarE"/>
    <property type="match status" value="1"/>
</dbReference>
<keyword evidence="4" id="KW-1185">Reference proteome</keyword>
<dbReference type="InterPro" id="IPR022310">
    <property type="entry name" value="NAD/GMP_synthase"/>
</dbReference>
<feature type="active site" description="Nucleophile and sulfur donor" evidence="1">
    <location>
        <position position="178"/>
    </location>
</feature>
<dbReference type="GeneID" id="92716914"/>
<evidence type="ECO:0000259" key="2">
    <source>
        <dbReference type="Pfam" id="PF02540"/>
    </source>
</evidence>
<dbReference type="PANTHER" id="PTHR43169:SF2">
    <property type="entry name" value="NAD_GMP SYNTHASE DOMAIN-CONTAINING PROTEIN"/>
    <property type="match status" value="1"/>
</dbReference>
<evidence type="ECO:0000313" key="4">
    <source>
        <dbReference type="Proteomes" id="UP000320585"/>
    </source>
</evidence>
<sequence>MLTKELQKKQDDLEAYLKELGSVMLAFSGGVDSTYLMHEAHKVLGDKAMAVTMNLASVPEREVADAMEYCTKEGIRQKVIRMDQFAIEGFAENPTNRCYLCKHFLFSTLQQIAKEEGFAYVIDGTNMNDASQYRPGLTALSELGIKSPLRHAGLYKADIRALSKEAGLATWSKPSFACMATRFVYNEGITAKKLAMVEAAENFLFSKGFTQLRVRVHEGNLARIEVLPGELFKLFKLHDEVSRVFKAIGFTYVTMDLLGYRMGSMDEVLSKDQLEM</sequence>
<proteinExistence type="predicted"/>
<dbReference type="PIRSF" id="PIRSF006661">
    <property type="entry name" value="PP-lp_UCP006661"/>
    <property type="match status" value="1"/>
</dbReference>
<dbReference type="EMBL" id="AP019697">
    <property type="protein sequence ID" value="BBK25759.1"/>
    <property type="molecule type" value="Genomic_DNA"/>
</dbReference>
<dbReference type="OrthoDB" id="9776919at2"/>
<dbReference type="InterPro" id="IPR005232">
    <property type="entry name" value="LarE"/>
</dbReference>
<keyword evidence="3" id="KW-0378">Hydrolase</keyword>
<dbReference type="SUPFAM" id="SSF52402">
    <property type="entry name" value="Adenine nucleotide alpha hydrolases-like"/>
    <property type="match status" value="1"/>
</dbReference>
<dbReference type="Gene3D" id="3.40.50.620">
    <property type="entry name" value="HUPs"/>
    <property type="match status" value="1"/>
</dbReference>
<gene>
    <name evidence="3" type="ORF">Dia5BBH33_16940</name>
</gene>
<dbReference type="CDD" id="cd01990">
    <property type="entry name" value="LarE-like"/>
    <property type="match status" value="1"/>
</dbReference>
<dbReference type="GO" id="GO:0016787">
    <property type="term" value="F:hydrolase activity"/>
    <property type="evidence" value="ECO:0007669"/>
    <property type="project" value="UniProtKB-KW"/>
</dbReference>
<feature type="domain" description="NAD/GMP synthase" evidence="2">
    <location>
        <begin position="7"/>
        <end position="84"/>
    </location>
</feature>
<dbReference type="Proteomes" id="UP000320585">
    <property type="component" value="Chromosome"/>
</dbReference>
<dbReference type="InterPro" id="IPR052188">
    <property type="entry name" value="Ni-pincer_cofactor_biosynth"/>
</dbReference>
<organism evidence="3 4">
    <name type="scientific">Dialister hominis</name>
    <dbReference type="NCBI Taxonomy" id="2582419"/>
    <lineage>
        <taxon>Bacteria</taxon>
        <taxon>Bacillati</taxon>
        <taxon>Bacillota</taxon>
        <taxon>Negativicutes</taxon>
        <taxon>Veillonellales</taxon>
        <taxon>Veillonellaceae</taxon>
        <taxon>Dialister</taxon>
    </lineage>
</organism>
<dbReference type="PANTHER" id="PTHR43169">
    <property type="entry name" value="EXSB FAMILY PROTEIN"/>
    <property type="match status" value="1"/>
</dbReference>
<dbReference type="RefSeq" id="WP_143332785.1">
    <property type="nucleotide sequence ID" value="NZ_AP019697.1"/>
</dbReference>
<name>A0A8D4UVH0_9FIRM</name>
<dbReference type="InterPro" id="IPR014729">
    <property type="entry name" value="Rossmann-like_a/b/a_fold"/>
</dbReference>
<protein>
    <submittedName>
        <fullName evidence="3">Adenine nucleotide alpha hydrolase</fullName>
    </submittedName>
</protein>
<dbReference type="GO" id="GO:0006163">
    <property type="term" value="P:purine nucleotide metabolic process"/>
    <property type="evidence" value="ECO:0007669"/>
    <property type="project" value="UniProtKB-ARBA"/>
</dbReference>
<accession>A0A8D4UVH0</accession>